<accession>A0AB39TV51</accession>
<protein>
    <recommendedName>
        <fullName evidence="2">Integron gene cassette protein</fullName>
    </recommendedName>
</protein>
<evidence type="ECO:0000313" key="1">
    <source>
        <dbReference type="EMBL" id="XDQ83010.1"/>
    </source>
</evidence>
<dbReference type="EMBL" id="CP163445">
    <property type="protein sequence ID" value="XDQ83010.1"/>
    <property type="molecule type" value="Genomic_DNA"/>
</dbReference>
<sequence length="120" mass="13719">MTEKTERQAVIVTRIFKGEGSEEDSAEAARNFELWVELLWQGNEAAAVAACARALEAECGRHWTRMDERDRGTHVWFFSYLCPLPETLRPEARDYRDGVLSGVGFQELAKAIRFRKGEPE</sequence>
<dbReference type="AlphaFoldDB" id="A0AB39TV51"/>
<proteinExistence type="predicted"/>
<name>A0AB39TV51_9ACTN</name>
<gene>
    <name evidence="1" type="ORF">AB2U05_33160</name>
</gene>
<reference evidence="1" key="1">
    <citation type="submission" date="2024-07" db="EMBL/GenBank/DDBJ databases">
        <authorList>
            <person name="Yu S.T."/>
        </authorList>
    </citation>
    <scope>NUCLEOTIDE SEQUENCE</scope>
    <source>
        <strain evidence="1">Y1</strain>
    </source>
</reference>
<evidence type="ECO:0008006" key="2">
    <source>
        <dbReference type="Google" id="ProtNLM"/>
    </source>
</evidence>
<dbReference type="RefSeq" id="WP_369185222.1">
    <property type="nucleotide sequence ID" value="NZ_CP163445.1"/>
</dbReference>
<organism evidence="1">
    <name type="scientific">Streptomyces sp. Y1</name>
    <dbReference type="NCBI Taxonomy" id="3238634"/>
    <lineage>
        <taxon>Bacteria</taxon>
        <taxon>Bacillati</taxon>
        <taxon>Actinomycetota</taxon>
        <taxon>Actinomycetes</taxon>
        <taxon>Kitasatosporales</taxon>
        <taxon>Streptomycetaceae</taxon>
        <taxon>Streptomyces</taxon>
    </lineage>
</organism>